<reference evidence="1 2" key="1">
    <citation type="submission" date="2016-10" db="EMBL/GenBank/DDBJ databases">
        <authorList>
            <person name="de Groot N.N."/>
        </authorList>
    </citation>
    <scope>NUCLEOTIDE SEQUENCE [LARGE SCALE GENOMIC DNA]</scope>
    <source>
        <strain evidence="1 2">R-24608</strain>
    </source>
</reference>
<dbReference type="EMBL" id="FPBX01000004">
    <property type="protein sequence ID" value="SFU44527.1"/>
    <property type="molecule type" value="Genomic_DNA"/>
</dbReference>
<gene>
    <name evidence="1" type="ORF">SAMN04489707_1004117</name>
</gene>
<evidence type="ECO:0008006" key="3">
    <source>
        <dbReference type="Google" id="ProtNLM"/>
    </source>
</evidence>
<protein>
    <recommendedName>
        <fullName evidence="3">Lipoprotein</fullName>
    </recommendedName>
</protein>
<dbReference type="PROSITE" id="PS51257">
    <property type="entry name" value="PROKAR_LIPOPROTEIN"/>
    <property type="match status" value="1"/>
</dbReference>
<dbReference type="Proteomes" id="UP000183656">
    <property type="component" value="Unassembled WGS sequence"/>
</dbReference>
<accession>A0A1I7G7X0</accession>
<dbReference type="RefSeq" id="WP_054254864.1">
    <property type="nucleotide sequence ID" value="NZ_CYIG01000002.1"/>
</dbReference>
<evidence type="ECO:0000313" key="2">
    <source>
        <dbReference type="Proteomes" id="UP000183656"/>
    </source>
</evidence>
<organism evidence="1 2">
    <name type="scientific">Paenacidovorax caeni</name>
    <dbReference type="NCBI Taxonomy" id="343013"/>
    <lineage>
        <taxon>Bacteria</taxon>
        <taxon>Pseudomonadati</taxon>
        <taxon>Pseudomonadota</taxon>
        <taxon>Betaproteobacteria</taxon>
        <taxon>Burkholderiales</taxon>
        <taxon>Comamonadaceae</taxon>
        <taxon>Paenacidovorax</taxon>
    </lineage>
</organism>
<dbReference type="OrthoDB" id="7821613at2"/>
<sequence length="446" mass="50608">MKPTLHISATLCLAGALTACGGGGEEASVQPFEPGEIVTFSATLEDGSVQESHYLMHGVTADGDLLTGQNEQSSSLKISTGPGKRSPLAGVLVALPLESGYSSIESARRLDALRDFYMQLWRSIAERRNDDSDIAAEIGHFETDIAALYEDYRKSGFDSVKDYVAFYEQVGENPFFDAQETVEEELLKFFYATGWSQRYFLETLRRLQWDWPRFLQLMAQRGHGFADLLAHYHAWDTDGGMALSNFIESYVAIQSVIKQMIIDDSPPRPENGEEKPKDNPFFLTKKSLDVNVNSPKQGVVHILSMQDRDVKNYRKITEWRVAYKCPIEIYIKGRRGRAQAVIKWRLKYSFLDHKTLPGTYIEDLGMEYFKAAPEKIDFDRDWGVPEGLNLGVASKWLIKSLRVNMEVKNLRNIRTDKYPHPGFSVRVKITPGIVFNSPWVSDCQVY</sequence>
<evidence type="ECO:0000313" key="1">
    <source>
        <dbReference type="EMBL" id="SFU44527.1"/>
    </source>
</evidence>
<name>A0A1I7G7X0_9BURK</name>
<proteinExistence type="predicted"/>
<dbReference type="STRING" id="343013.SAMN04489707_1004117"/>
<dbReference type="AlphaFoldDB" id="A0A1I7G7X0"/>
<keyword evidence="2" id="KW-1185">Reference proteome</keyword>